<evidence type="ECO:0000313" key="3">
    <source>
        <dbReference type="Proteomes" id="UP001595791"/>
    </source>
</evidence>
<feature type="chain" id="PRO_5047499983" description="DUF3617 family protein" evidence="1">
    <location>
        <begin position="20"/>
        <end position="169"/>
    </location>
</feature>
<accession>A0ABV8MMT4</accession>
<organism evidence="2 3">
    <name type="scientific">Chitinimonas lacunae</name>
    <dbReference type="NCBI Taxonomy" id="1963018"/>
    <lineage>
        <taxon>Bacteria</taxon>
        <taxon>Pseudomonadati</taxon>
        <taxon>Pseudomonadota</taxon>
        <taxon>Betaproteobacteria</taxon>
        <taxon>Neisseriales</taxon>
        <taxon>Chitinibacteraceae</taxon>
        <taxon>Chitinimonas</taxon>
    </lineage>
</organism>
<keyword evidence="3" id="KW-1185">Reference proteome</keyword>
<dbReference type="RefSeq" id="WP_378161472.1">
    <property type="nucleotide sequence ID" value="NZ_JBHSBU010000001.1"/>
</dbReference>
<reference evidence="3" key="1">
    <citation type="journal article" date="2019" name="Int. J. Syst. Evol. Microbiol.">
        <title>The Global Catalogue of Microorganisms (GCM) 10K type strain sequencing project: providing services to taxonomists for standard genome sequencing and annotation.</title>
        <authorList>
            <consortium name="The Broad Institute Genomics Platform"/>
            <consortium name="The Broad Institute Genome Sequencing Center for Infectious Disease"/>
            <person name="Wu L."/>
            <person name="Ma J."/>
        </authorList>
    </citation>
    <scope>NUCLEOTIDE SEQUENCE [LARGE SCALE GENOMIC DNA]</scope>
    <source>
        <strain evidence="3">LMG 29894</strain>
    </source>
</reference>
<evidence type="ECO:0000256" key="1">
    <source>
        <dbReference type="SAM" id="SignalP"/>
    </source>
</evidence>
<keyword evidence="1" id="KW-0732">Signal</keyword>
<evidence type="ECO:0008006" key="4">
    <source>
        <dbReference type="Google" id="ProtNLM"/>
    </source>
</evidence>
<sequence length="169" mass="18313">MRSLKFACFLALTCGVAFAAPGKVDMKNQCGNGTRTVTGGYDADTGVMDVTIKLENCQKEGGVHSGTTTLKGTMKLDGTSKTKYTMNLTETIDTKVTYKFRGPSAKPEGEEDGVLVRKCTITRVGTYETRSDIFDGKISRTDCTLEGAVRDRLGLVEGLLRRATTPEEH</sequence>
<protein>
    <recommendedName>
        <fullName evidence="4">DUF3617 family protein</fullName>
    </recommendedName>
</protein>
<name>A0ABV8MMT4_9NEIS</name>
<feature type="signal peptide" evidence="1">
    <location>
        <begin position="1"/>
        <end position="19"/>
    </location>
</feature>
<comment type="caution">
    <text evidence="2">The sequence shown here is derived from an EMBL/GenBank/DDBJ whole genome shotgun (WGS) entry which is preliminary data.</text>
</comment>
<dbReference type="EMBL" id="JBHSBU010000001">
    <property type="protein sequence ID" value="MFC4158610.1"/>
    <property type="molecule type" value="Genomic_DNA"/>
</dbReference>
<dbReference type="Proteomes" id="UP001595791">
    <property type="component" value="Unassembled WGS sequence"/>
</dbReference>
<proteinExistence type="predicted"/>
<evidence type="ECO:0000313" key="2">
    <source>
        <dbReference type="EMBL" id="MFC4158610.1"/>
    </source>
</evidence>
<gene>
    <name evidence="2" type="ORF">ACFOW7_04455</name>
</gene>